<reference evidence="1 3" key="2">
    <citation type="journal article" date="2015" name="MBio">
        <title>Genome sequence of the Drosophila melanogaster male-killing Spiroplasma strain MSRO endosymbiont.</title>
        <authorList>
            <person name="Paredes J.C."/>
            <person name="Herren J.K."/>
            <person name="Schupfer F."/>
            <person name="Marin R."/>
            <person name="Claverol S."/>
            <person name="Kuo C.H."/>
            <person name="Lemaitre B."/>
            <person name="Beven L."/>
        </authorList>
    </citation>
    <scope>NUCLEOTIDE SEQUENCE [LARGE SCALE GENOMIC DNA]</scope>
    <source>
        <strain evidence="1 3">MSRO</strain>
    </source>
</reference>
<protein>
    <submittedName>
        <fullName evidence="1">Uncharacterized protein</fullName>
    </submittedName>
</protein>
<reference evidence="2 4" key="4">
    <citation type="journal article" date="2019" name="Genome Biol. Evol.">
        <title>Toxin and genome evolution in a Drosophila defensive symbiosis.</title>
        <authorList>
            <person name="Ballinger M.J."/>
            <person name="Gawryluk R.M."/>
            <person name="Perlman S.J."/>
        </authorList>
    </citation>
    <scope>NUCLEOTIDE SEQUENCE [LARGE SCALE GENOMIC DNA]</scope>
    <source>
        <strain evidence="2">SNeo</strain>
        <strain evidence="4">sNeo</strain>
    </source>
</reference>
<dbReference type="EMBL" id="JTLV02000001">
    <property type="protein sequence ID" value="PQM30688.1"/>
    <property type="molecule type" value="Genomic_DNA"/>
</dbReference>
<reference evidence="1" key="3">
    <citation type="submission" date="2017-11" db="EMBL/GenBank/DDBJ databases">
        <title>Cell-free culture of the endosymbiotic bacteria Spiroplasma poulsonii highlights bacterial genes involved in host-symbiont interactions.</title>
        <authorList>
            <person name="Masson F."/>
            <person name="Calderon Copete S.P."/>
            <person name="Schupfer F."/>
            <person name="Garcia-Arraez G."/>
            <person name="Lemaitre B."/>
        </authorList>
    </citation>
    <scope>NUCLEOTIDE SEQUENCE</scope>
    <source>
        <strain evidence="1">MSRO</strain>
    </source>
</reference>
<comment type="caution">
    <text evidence="1">The sequence shown here is derived from an EMBL/GenBank/DDBJ whole genome shotgun (WGS) entry which is preliminary data.</text>
</comment>
<proteinExistence type="predicted"/>
<evidence type="ECO:0000313" key="1">
    <source>
        <dbReference type="EMBL" id="PQM30688.1"/>
    </source>
</evidence>
<name>A0A2P6FB49_9MOLU</name>
<sequence length="101" mass="11936">MKDSELATPITKVTAFYINNSDKNTFIWSKKLPTGTKYNFFKVEVKENSNYWVEGYEFNYFNRRVYSPLGYVVNMPLINNKEDEKTLAEETYSSYVWGNKS</sequence>
<evidence type="ECO:0000313" key="2">
    <source>
        <dbReference type="EMBL" id="RUP78172.1"/>
    </source>
</evidence>
<dbReference type="RefSeq" id="WP_052443432.1">
    <property type="nucleotide sequence ID" value="NZ_CM020866.1"/>
</dbReference>
<gene>
    <name evidence="2" type="ORF">D6D54_01525</name>
    <name evidence="1" type="ORF">SMSRO_SF004710</name>
</gene>
<evidence type="ECO:0000313" key="4">
    <source>
        <dbReference type="Proteomes" id="UP000274545"/>
    </source>
</evidence>
<dbReference type="AlphaFoldDB" id="A0A2P6FB49"/>
<accession>A0A2P6FB49</accession>
<dbReference type="EMBL" id="RAHC01000001">
    <property type="protein sequence ID" value="RUP78172.1"/>
    <property type="molecule type" value="Genomic_DNA"/>
</dbReference>
<keyword evidence="3" id="KW-1185">Reference proteome</keyword>
<organism evidence="1 3">
    <name type="scientific">Spiroplasma poulsonii</name>
    <dbReference type="NCBI Taxonomy" id="2138"/>
    <lineage>
        <taxon>Bacteria</taxon>
        <taxon>Bacillati</taxon>
        <taxon>Mycoplasmatota</taxon>
        <taxon>Mollicutes</taxon>
        <taxon>Entomoplasmatales</taxon>
        <taxon>Spiroplasmataceae</taxon>
        <taxon>Spiroplasma</taxon>
    </lineage>
</organism>
<dbReference type="OrthoDB" id="9953827at2"/>
<dbReference type="Proteomes" id="UP000274545">
    <property type="component" value="Unassembled WGS sequence"/>
</dbReference>
<dbReference type="Proteomes" id="UP000031565">
    <property type="component" value="Unassembled WGS sequence"/>
</dbReference>
<reference evidence="1" key="1">
    <citation type="submission" date="2014-10" db="EMBL/GenBank/DDBJ databases">
        <authorList>
            <person name="Seo M.-J."/>
            <person name="Seok Y.J."/>
            <person name="Cha I.-T."/>
        </authorList>
    </citation>
    <scope>NUCLEOTIDE SEQUENCE</scope>
    <source>
        <strain evidence="1">MSRO</strain>
    </source>
</reference>
<evidence type="ECO:0000313" key="3">
    <source>
        <dbReference type="Proteomes" id="UP000031565"/>
    </source>
</evidence>